<dbReference type="InterPro" id="IPR008792">
    <property type="entry name" value="PQQD"/>
</dbReference>
<dbReference type="GO" id="GO:0048038">
    <property type="term" value="F:quinone binding"/>
    <property type="evidence" value="ECO:0007669"/>
    <property type="project" value="InterPro"/>
</dbReference>
<dbReference type="InterPro" id="IPR016084">
    <property type="entry name" value="Haem_Oase-like_multi-hlx"/>
</dbReference>
<evidence type="ECO:0000313" key="5">
    <source>
        <dbReference type="Proteomes" id="UP000742631"/>
    </source>
</evidence>
<dbReference type="SUPFAM" id="SSF48613">
    <property type="entry name" value="Heme oxygenase-like"/>
    <property type="match status" value="1"/>
</dbReference>
<evidence type="ECO:0000256" key="1">
    <source>
        <dbReference type="ARBA" id="ARBA00004886"/>
    </source>
</evidence>
<comment type="subunit">
    <text evidence="2">Monomer. Interacts with PqqE.</text>
</comment>
<keyword evidence="3" id="KW-0884">PQQ biosynthesis</keyword>
<comment type="caution">
    <text evidence="4">The sequence shown here is derived from an EMBL/GenBank/DDBJ whole genome shotgun (WGS) entry which is preliminary data.</text>
</comment>
<dbReference type="Gene3D" id="1.10.10.1150">
    <property type="entry name" value="Coenzyme PQQ synthesis protein D (PqqD)"/>
    <property type="match status" value="1"/>
</dbReference>
<name>A0A921E2F8_9HYPH</name>
<dbReference type="HAMAP" id="MF_00654">
    <property type="entry name" value="PQQ_syn_PqqC"/>
    <property type="match status" value="1"/>
</dbReference>
<dbReference type="NCBIfam" id="TIGR03859">
    <property type="entry name" value="PQQ_PqqD"/>
    <property type="match status" value="1"/>
</dbReference>
<proteinExistence type="inferred from homology"/>
<dbReference type="GO" id="GO:0018189">
    <property type="term" value="P:pyrroloquinoline quinone biosynthetic process"/>
    <property type="evidence" value="ECO:0007669"/>
    <property type="project" value="UniProtKB-KW"/>
</dbReference>
<dbReference type="EMBL" id="DYYG01000013">
    <property type="protein sequence ID" value="HJE23207.1"/>
    <property type="molecule type" value="Genomic_DNA"/>
</dbReference>
<dbReference type="InterPro" id="IPR022479">
    <property type="entry name" value="PqqD_bac"/>
</dbReference>
<evidence type="ECO:0000313" key="4">
    <source>
        <dbReference type="EMBL" id="HJE23207.1"/>
    </source>
</evidence>
<evidence type="ECO:0000256" key="3">
    <source>
        <dbReference type="ARBA" id="ARBA00022905"/>
    </source>
</evidence>
<reference evidence="4" key="2">
    <citation type="submission" date="2021-09" db="EMBL/GenBank/DDBJ databases">
        <authorList>
            <person name="Gilroy R."/>
        </authorList>
    </citation>
    <scope>NUCLEOTIDE SEQUENCE</scope>
    <source>
        <strain evidence="4">316</strain>
    </source>
</reference>
<dbReference type="Proteomes" id="UP000742631">
    <property type="component" value="Unassembled WGS sequence"/>
</dbReference>
<dbReference type="Gene3D" id="1.20.910.10">
    <property type="entry name" value="Heme oxygenase-like"/>
    <property type="match status" value="1"/>
</dbReference>
<accession>A0A921E2F8</accession>
<comment type="pathway">
    <text evidence="1">Cofactor biosynthesis; pyrroloquinoline quinone biosynthesis.</text>
</comment>
<dbReference type="InterPro" id="IPR041881">
    <property type="entry name" value="PqqD_sf"/>
</dbReference>
<dbReference type="AlphaFoldDB" id="A0A921E2F8"/>
<evidence type="ECO:0000256" key="2">
    <source>
        <dbReference type="ARBA" id="ARBA00011741"/>
    </source>
</evidence>
<dbReference type="Pfam" id="PF05402">
    <property type="entry name" value="PqqD"/>
    <property type="match status" value="1"/>
</dbReference>
<sequence length="160" mass="17308">DYVKRHATTPELQRAALAALTFKCTVLWTQLDALYFAYVAPGMIPPDAWQPGEGLVPEASSAAAPTGAPAAFSGNDVPRLPRGVRLRFDEVRNKHVLLAPERTFDLDDNAVAVLKLVDGQSSVSQIARTLGQTYDADPAVIEADILVMLAGLAQRRVLER</sequence>
<reference evidence="4" key="1">
    <citation type="journal article" date="2021" name="PeerJ">
        <title>Extensive microbial diversity within the chicken gut microbiome revealed by metagenomics and culture.</title>
        <authorList>
            <person name="Gilroy R."/>
            <person name="Ravi A."/>
            <person name="Getino M."/>
            <person name="Pursley I."/>
            <person name="Horton D.L."/>
            <person name="Alikhan N.F."/>
            <person name="Baker D."/>
            <person name="Gharbi K."/>
            <person name="Hall N."/>
            <person name="Watson M."/>
            <person name="Adriaenssens E.M."/>
            <person name="Foster-Nyarko E."/>
            <person name="Jarju S."/>
            <person name="Secka A."/>
            <person name="Antonio M."/>
            <person name="Oren A."/>
            <person name="Chaudhuri R.R."/>
            <person name="La Ragione R."/>
            <person name="Hildebrand F."/>
            <person name="Pallen M.J."/>
        </authorList>
    </citation>
    <scope>NUCLEOTIDE SEQUENCE</scope>
    <source>
        <strain evidence="4">316</strain>
    </source>
</reference>
<gene>
    <name evidence="4" type="primary">pqqD</name>
    <name evidence="4" type="ORF">K8W01_06060</name>
</gene>
<feature type="non-terminal residue" evidence="4">
    <location>
        <position position="1"/>
    </location>
</feature>
<organism evidence="4 5">
    <name type="scientific">Methylorubrum populi</name>
    <dbReference type="NCBI Taxonomy" id="223967"/>
    <lineage>
        <taxon>Bacteria</taxon>
        <taxon>Pseudomonadati</taxon>
        <taxon>Pseudomonadota</taxon>
        <taxon>Alphaproteobacteria</taxon>
        <taxon>Hyphomicrobiales</taxon>
        <taxon>Methylobacteriaceae</taxon>
        <taxon>Methylorubrum</taxon>
    </lineage>
</organism>
<dbReference type="InterPro" id="IPR011845">
    <property type="entry name" value="PqqC"/>
</dbReference>
<protein>
    <submittedName>
        <fullName evidence="4">Pyrroloquinoline quinone biosynthesis peptide chaperone PqqD</fullName>
    </submittedName>
</protein>